<keyword evidence="6" id="KW-0812">Transmembrane</keyword>
<evidence type="ECO:0000256" key="5">
    <source>
        <dbReference type="SAM" id="MobiDB-lite"/>
    </source>
</evidence>
<evidence type="ECO:0000256" key="4">
    <source>
        <dbReference type="ARBA" id="ARBA00022729"/>
    </source>
</evidence>
<feature type="transmembrane region" description="Helical" evidence="6">
    <location>
        <begin position="756"/>
        <end position="776"/>
    </location>
</feature>
<dbReference type="RefSeq" id="WP_232008836.1">
    <property type="nucleotide sequence ID" value="NZ_AP018786.1"/>
</dbReference>
<dbReference type="Pfam" id="PF00496">
    <property type="entry name" value="SBP_bac_5"/>
    <property type="match status" value="1"/>
</dbReference>
<gene>
    <name evidence="8" type="ORF">SUTMEG_08490</name>
</gene>
<proteinExistence type="inferred from homology"/>
<dbReference type="PANTHER" id="PTHR30290">
    <property type="entry name" value="PERIPLASMIC BINDING COMPONENT OF ABC TRANSPORTER"/>
    <property type="match status" value="1"/>
</dbReference>
<evidence type="ECO:0000313" key="8">
    <source>
        <dbReference type="EMBL" id="BBF22958.1"/>
    </source>
</evidence>
<dbReference type="EMBL" id="AP018786">
    <property type="protein sequence ID" value="BBF22958.1"/>
    <property type="molecule type" value="Genomic_DNA"/>
</dbReference>
<dbReference type="InterPro" id="IPR039424">
    <property type="entry name" value="SBP_5"/>
</dbReference>
<accession>A0A2Z6ICZ1</accession>
<evidence type="ECO:0000256" key="1">
    <source>
        <dbReference type="ARBA" id="ARBA00004196"/>
    </source>
</evidence>
<keyword evidence="9" id="KW-1185">Reference proteome</keyword>
<dbReference type="AlphaFoldDB" id="A0A2Z6ICZ1"/>
<dbReference type="GO" id="GO:0030313">
    <property type="term" value="C:cell envelope"/>
    <property type="evidence" value="ECO:0007669"/>
    <property type="project" value="UniProtKB-SubCell"/>
</dbReference>
<protein>
    <submittedName>
        <fullName evidence="8">ABC transporter substrate-binding protein</fullName>
    </submittedName>
</protein>
<evidence type="ECO:0000259" key="7">
    <source>
        <dbReference type="Pfam" id="PF00496"/>
    </source>
</evidence>
<dbReference type="KEGG" id="sutt:SUTMEG_08490"/>
<keyword evidence="4" id="KW-0732">Signal</keyword>
<reference evidence="8 9" key="1">
    <citation type="journal article" date="2018" name="Int. J. Syst. Evol. Microbiol.">
        <title>Mesosutterella multiformis gen. nov., sp. nov., a member of the family Sutterellaceae and Sutterella megalosphaeroides sp. nov., isolated from human faeces.</title>
        <authorList>
            <person name="Sakamoto M."/>
            <person name="Ikeyama N."/>
            <person name="Kunihiro T."/>
            <person name="Iino T."/>
            <person name="Yuki M."/>
            <person name="Ohkuma M."/>
        </authorList>
    </citation>
    <scope>NUCLEOTIDE SEQUENCE [LARGE SCALE GENOMIC DNA]</scope>
    <source>
        <strain evidence="8 9">6FBBBH3</strain>
    </source>
</reference>
<evidence type="ECO:0000256" key="6">
    <source>
        <dbReference type="SAM" id="Phobius"/>
    </source>
</evidence>
<feature type="region of interest" description="Disordered" evidence="5">
    <location>
        <begin position="781"/>
        <end position="809"/>
    </location>
</feature>
<evidence type="ECO:0000313" key="9">
    <source>
        <dbReference type="Proteomes" id="UP000271003"/>
    </source>
</evidence>
<dbReference type="Gene3D" id="3.10.105.10">
    <property type="entry name" value="Dipeptide-binding Protein, Domain 3"/>
    <property type="match status" value="1"/>
</dbReference>
<feature type="domain" description="Solute-binding protein family 5" evidence="7">
    <location>
        <begin position="215"/>
        <end position="656"/>
    </location>
</feature>
<dbReference type="Gene3D" id="3.40.190.10">
    <property type="entry name" value="Periplasmic binding protein-like II"/>
    <property type="match status" value="1"/>
</dbReference>
<evidence type="ECO:0000256" key="3">
    <source>
        <dbReference type="ARBA" id="ARBA00022448"/>
    </source>
</evidence>
<dbReference type="GO" id="GO:0015833">
    <property type="term" value="P:peptide transport"/>
    <property type="evidence" value="ECO:0007669"/>
    <property type="project" value="TreeGrafter"/>
</dbReference>
<evidence type="ECO:0000256" key="2">
    <source>
        <dbReference type="ARBA" id="ARBA00005695"/>
    </source>
</evidence>
<keyword evidence="6" id="KW-0472">Membrane</keyword>
<dbReference type="PANTHER" id="PTHR30290:SF10">
    <property type="entry name" value="PERIPLASMIC OLIGOPEPTIDE-BINDING PROTEIN-RELATED"/>
    <property type="match status" value="1"/>
</dbReference>
<dbReference type="Proteomes" id="UP000271003">
    <property type="component" value="Chromosome"/>
</dbReference>
<dbReference type="CDD" id="cd08505">
    <property type="entry name" value="PBP2_NikA_DppA_OppA_like_18"/>
    <property type="match status" value="1"/>
</dbReference>
<comment type="subcellular location">
    <subcellularLocation>
        <location evidence="1">Cell envelope</location>
    </subcellularLocation>
</comment>
<name>A0A2Z6ICZ1_9BURK</name>
<sequence>MPATLPTLLAELIRKLPTLPNGVRLACRAFSRRAARSCAAGLAVALAAVATAGSAMTATGAESEPTEKPLLLNSPRPATEYETNTLFTAFGGRSPRTLDPQRSYSADETVYTYNICEPLYQYHYLKRPYELVGRTAERVAHPTYVDASGRALPDDADPSTIAESIYTISIRQGIFYAPHPAFAKDAEGRFLYHDLPEEVAAQKRSPADFERTSTRELTAYDYVWGIKRLASPRVVSPVLGTLAHHIVGLDDFAKTLAAEDKARRARGESVESRYLDLSKHDIRGVRAIDAHTLEIRVHGKYPQFSNWLAMTFFAPVPPEADRFYAQAGFARNNFSLDTWPVGTGPYRMAVFEENRRHVLEKNPLFRKETYPCEGEPGDRERGLLEACGKPLPLTDRVVFDIEKEAVPLQTKFLQGYYDSPSIDRVDTGLGFVAAMNDDPEKAALYTKKKLQFPATVEAGLWYVGFNWLDPVLGGTGTPEEQRRARLLRRAISIAVDWEENIAIFQKNQGVAAHGPIPPGLFGWRDDGPSAFNPTVYRRIESSDASGKVRVERRPIEEARALMREAGYPDGRDAKTGRPLVLNFDYQNAAQGSKAYLEWYQRQFAKLGIQLEIRATDYNRFQEKMDRGAAQIFLWGWVADYPDAENFLFLFYGPNAKARGGGENASNYASAAFDREFEAMRYLEDGPEKAERIDRMIRILQEDAPVMFGYFPAAAAAYHEWVRNAKPSSMIRNGLPYLAIDAKLRSDRIAEWNPPQLAPLGILLAGAAALLLFARRVRAKREGLRMRPPESGSDEKHGSTRRGNREGAAR</sequence>
<dbReference type="GO" id="GO:1904680">
    <property type="term" value="F:peptide transmembrane transporter activity"/>
    <property type="evidence" value="ECO:0007669"/>
    <property type="project" value="TreeGrafter"/>
</dbReference>
<organism evidence="8 9">
    <name type="scientific">Sutterella megalosphaeroides</name>
    <dbReference type="NCBI Taxonomy" id="2494234"/>
    <lineage>
        <taxon>Bacteria</taxon>
        <taxon>Pseudomonadati</taxon>
        <taxon>Pseudomonadota</taxon>
        <taxon>Betaproteobacteria</taxon>
        <taxon>Burkholderiales</taxon>
        <taxon>Sutterellaceae</taxon>
        <taxon>Sutterella</taxon>
    </lineage>
</organism>
<keyword evidence="3" id="KW-0813">Transport</keyword>
<comment type="similarity">
    <text evidence="2">Belongs to the bacterial solute-binding protein 5 family.</text>
</comment>
<dbReference type="InterPro" id="IPR000914">
    <property type="entry name" value="SBP_5_dom"/>
</dbReference>
<dbReference type="SUPFAM" id="SSF53850">
    <property type="entry name" value="Periplasmic binding protein-like II"/>
    <property type="match status" value="1"/>
</dbReference>
<keyword evidence="6" id="KW-1133">Transmembrane helix</keyword>